<evidence type="ECO:0000256" key="2">
    <source>
        <dbReference type="ARBA" id="ARBA00006092"/>
    </source>
</evidence>
<dbReference type="Pfam" id="PF04056">
    <property type="entry name" value="Ssl1"/>
    <property type="match status" value="1"/>
</dbReference>
<evidence type="ECO:0000256" key="5">
    <source>
        <dbReference type="ARBA" id="ARBA00022771"/>
    </source>
</evidence>
<dbReference type="Proteomes" id="UP001201812">
    <property type="component" value="Unassembled WGS sequence"/>
</dbReference>
<dbReference type="PIRSF" id="PIRSF015919">
    <property type="entry name" value="TFIIH_SSL1"/>
    <property type="match status" value="1"/>
</dbReference>
<evidence type="ECO:0000256" key="11">
    <source>
        <dbReference type="PIRSR" id="PIRSR015919-1"/>
    </source>
</evidence>
<dbReference type="PROSITE" id="PS50234">
    <property type="entry name" value="VWFA"/>
    <property type="match status" value="1"/>
</dbReference>
<comment type="similarity">
    <text evidence="2">Belongs to the GTF2H2 family.</text>
</comment>
<dbReference type="GO" id="GO:0006289">
    <property type="term" value="P:nucleotide-excision repair"/>
    <property type="evidence" value="ECO:0007669"/>
    <property type="project" value="InterPro"/>
</dbReference>
<dbReference type="GO" id="GO:0005675">
    <property type="term" value="C:transcription factor TFIIH holo complex"/>
    <property type="evidence" value="ECO:0007669"/>
    <property type="project" value="TreeGrafter"/>
</dbReference>
<dbReference type="NCBIfam" id="TIGR00622">
    <property type="entry name" value="ssl1"/>
    <property type="match status" value="1"/>
</dbReference>
<evidence type="ECO:0000313" key="14">
    <source>
        <dbReference type="Proteomes" id="UP001201812"/>
    </source>
</evidence>
<protein>
    <submittedName>
        <fullName evidence="13">Ssl1-like domain-containing protein</fullName>
    </submittedName>
</protein>
<dbReference type="GO" id="GO:0006351">
    <property type="term" value="P:DNA-templated transcription"/>
    <property type="evidence" value="ECO:0007669"/>
    <property type="project" value="InterPro"/>
</dbReference>
<keyword evidence="4" id="KW-0227">DNA damage</keyword>
<accession>A0AAD4NLB6</accession>
<evidence type="ECO:0000256" key="7">
    <source>
        <dbReference type="ARBA" id="ARBA00023015"/>
    </source>
</evidence>
<dbReference type="InterPro" id="IPR007198">
    <property type="entry name" value="Ssl1-like"/>
</dbReference>
<evidence type="ECO:0000256" key="3">
    <source>
        <dbReference type="ARBA" id="ARBA00022723"/>
    </source>
</evidence>
<evidence type="ECO:0000256" key="10">
    <source>
        <dbReference type="ARBA" id="ARBA00023242"/>
    </source>
</evidence>
<dbReference type="GO" id="GO:0006357">
    <property type="term" value="P:regulation of transcription by RNA polymerase II"/>
    <property type="evidence" value="ECO:0007669"/>
    <property type="project" value="TreeGrafter"/>
</dbReference>
<dbReference type="SUPFAM" id="SSF53300">
    <property type="entry name" value="vWA-like"/>
    <property type="match status" value="1"/>
</dbReference>
<keyword evidence="5" id="KW-0863">Zinc-finger</keyword>
<organism evidence="13 14">
    <name type="scientific">Ditylenchus destructor</name>
    <dbReference type="NCBI Taxonomy" id="166010"/>
    <lineage>
        <taxon>Eukaryota</taxon>
        <taxon>Metazoa</taxon>
        <taxon>Ecdysozoa</taxon>
        <taxon>Nematoda</taxon>
        <taxon>Chromadorea</taxon>
        <taxon>Rhabditida</taxon>
        <taxon>Tylenchina</taxon>
        <taxon>Tylenchomorpha</taxon>
        <taxon>Sphaerularioidea</taxon>
        <taxon>Anguinidae</taxon>
        <taxon>Anguininae</taxon>
        <taxon>Ditylenchus</taxon>
    </lineage>
</organism>
<keyword evidence="8" id="KW-0804">Transcription</keyword>
<comment type="caution">
    <text evidence="13">The sequence shown here is derived from an EMBL/GenBank/DDBJ whole genome shotgun (WGS) entry which is preliminary data.</text>
</comment>
<keyword evidence="10" id="KW-0539">Nucleus</keyword>
<dbReference type="PANTHER" id="PTHR12695:SF2">
    <property type="entry name" value="GENERAL TRANSCRIPTION FACTOR IIH SUBUNIT 2-RELATED"/>
    <property type="match status" value="1"/>
</dbReference>
<dbReference type="AlphaFoldDB" id="A0AAD4NLB6"/>
<keyword evidence="14" id="KW-1185">Reference proteome</keyword>
<evidence type="ECO:0000256" key="4">
    <source>
        <dbReference type="ARBA" id="ARBA00022763"/>
    </source>
</evidence>
<evidence type="ECO:0000256" key="6">
    <source>
        <dbReference type="ARBA" id="ARBA00022833"/>
    </source>
</evidence>
<dbReference type="InterPro" id="IPR012170">
    <property type="entry name" value="TFIIH_SSL1/p44"/>
</dbReference>
<keyword evidence="3" id="KW-0479">Metal-binding</keyword>
<proteinExistence type="inferred from homology"/>
<evidence type="ECO:0000256" key="1">
    <source>
        <dbReference type="ARBA" id="ARBA00004123"/>
    </source>
</evidence>
<reference evidence="13" key="1">
    <citation type="submission" date="2022-01" db="EMBL/GenBank/DDBJ databases">
        <title>Genome Sequence Resource for Two Populations of Ditylenchus destructor, the Migratory Endoparasitic Phytonematode.</title>
        <authorList>
            <person name="Zhang H."/>
            <person name="Lin R."/>
            <person name="Xie B."/>
        </authorList>
    </citation>
    <scope>NUCLEOTIDE SEQUENCE</scope>
    <source>
        <strain evidence="13">BazhouSP</strain>
    </source>
</reference>
<feature type="zinc finger region" description="C4-type" evidence="11">
    <location>
        <begin position="292"/>
        <end position="309"/>
    </location>
</feature>
<comment type="subcellular location">
    <subcellularLocation>
        <location evidence="1">Nucleus</location>
    </subcellularLocation>
</comment>
<keyword evidence="6" id="KW-0862">Zinc</keyword>
<gene>
    <name evidence="13" type="ORF">DdX_01178</name>
</gene>
<dbReference type="SMART" id="SM00327">
    <property type="entry name" value="VWA"/>
    <property type="match status" value="1"/>
</dbReference>
<name>A0AAD4NLB6_9BILA</name>
<dbReference type="PANTHER" id="PTHR12695">
    <property type="entry name" value="GENERAL TRANSCRIPTION FACTOR IIH SUBUNIT 2"/>
    <property type="match status" value="1"/>
</dbReference>
<dbReference type="GO" id="GO:0008270">
    <property type="term" value="F:zinc ion binding"/>
    <property type="evidence" value="ECO:0007669"/>
    <property type="project" value="UniProtKB-KW"/>
</dbReference>
<dbReference type="GO" id="GO:0000439">
    <property type="term" value="C:transcription factor TFIIH core complex"/>
    <property type="evidence" value="ECO:0007669"/>
    <property type="project" value="InterPro"/>
</dbReference>
<sequence length="360" mass="40145">MDNDEQEGYKWEKAYADGLNISTVLEEDESGSIEDSIRKIILEAKRKRRIVEKPSKVRLGIMRYVYVLVDCSTAMLGQSLYPSRIQVTAARLGSFLDKFFEQNPLSQLGLIACKDKRAERLHGFTSTPRVVKESLTRFKDAFCTGEFSLNSGLQLAMQSFQGLPGHSSKEIILVIASLATVDSGNVLTTFEQLKMRGIRCSVIGLSAETFVCKKLCSTTSGKYSVILDENHFDILLSDHIQPPVAARDQEASIVRMGFPQRSTIQTPSFCMCHQTDKSGASICDNATRAFFCPQCAARYCQTPTECRVCGLLLLTAPQLARSHQHLQPLSAFLEITSEKGRRRENWLFGEMGDAAAEWCL</sequence>
<dbReference type="InterPro" id="IPR002035">
    <property type="entry name" value="VWF_A"/>
</dbReference>
<keyword evidence="9" id="KW-0234">DNA repair</keyword>
<evidence type="ECO:0000259" key="12">
    <source>
        <dbReference type="PROSITE" id="PS50234"/>
    </source>
</evidence>
<evidence type="ECO:0000256" key="9">
    <source>
        <dbReference type="ARBA" id="ARBA00023204"/>
    </source>
</evidence>
<dbReference type="InterPro" id="IPR036465">
    <property type="entry name" value="vWFA_dom_sf"/>
</dbReference>
<dbReference type="Gene3D" id="3.40.50.410">
    <property type="entry name" value="von Willebrand factor, type A domain"/>
    <property type="match status" value="1"/>
</dbReference>
<dbReference type="FunFam" id="3.40.50.410:FF:000015">
    <property type="entry name" value="General transcription factor IIH subunit 2"/>
    <property type="match status" value="1"/>
</dbReference>
<evidence type="ECO:0000313" key="13">
    <source>
        <dbReference type="EMBL" id="KAI1728965.1"/>
    </source>
</evidence>
<dbReference type="EMBL" id="JAKKPZ010000001">
    <property type="protein sequence ID" value="KAI1728965.1"/>
    <property type="molecule type" value="Genomic_DNA"/>
</dbReference>
<evidence type="ECO:0000256" key="8">
    <source>
        <dbReference type="ARBA" id="ARBA00023163"/>
    </source>
</evidence>
<feature type="domain" description="VWFA" evidence="12">
    <location>
        <begin position="64"/>
        <end position="244"/>
    </location>
</feature>
<keyword evidence="7" id="KW-0805">Transcription regulation</keyword>